<evidence type="ECO:0000256" key="4">
    <source>
        <dbReference type="ARBA" id="ARBA00023136"/>
    </source>
</evidence>
<feature type="transmembrane region" description="Helical" evidence="5">
    <location>
        <begin position="433"/>
        <end position="454"/>
    </location>
</feature>
<feature type="transmembrane region" description="Helical" evidence="5">
    <location>
        <begin position="338"/>
        <end position="360"/>
    </location>
</feature>
<keyword evidence="3 5" id="KW-1133">Transmembrane helix</keyword>
<keyword evidence="2 5" id="KW-0812">Transmembrane</keyword>
<feature type="transmembrane region" description="Helical" evidence="5">
    <location>
        <begin position="61"/>
        <end position="81"/>
    </location>
</feature>
<accession>A0A9W8YLS0</accession>
<sequence length="468" mass="51568">MNSSARPEITNARSWSWKQKLVTTWVVSFFKFISGLTSSSVVPNLPSIAADLDIPRGALSILPLSAYFLGYSVGLLIIGSLSETFGRLAALQASNIIFIVFNTACGFSQTKTQIIIARTLSGLGGAGPLCLGGGILNDCFTPEERTSMITIYALPTQISPAIGPILGVLCEAYLGWRWTFWIVSIASVVLQCVCFLTVRETYKPVLERRANRRNQIQHGERKKERWQFMAALRDDFQAASDRIGTDLARPFKMLATHPVVMVIALYNGVTYGIQNLVIASFQNLWVSRYHQEEILASLNYITLAVGCVCGAQAARPLNKWVYQRLKARDSTGQGRPEFRIPMIAVGSVLVPMSLLWYGWWAQNLAFPLLPDLGVLVFAAGTVIILNCTSLYLVDAYKHHSASATGAVNVLRALSGFAFPLFSERLYSALGYGWGNTVLAGLSIALGWPLPFLLWQYGRRWRAGLAPDE</sequence>
<evidence type="ECO:0000256" key="5">
    <source>
        <dbReference type="SAM" id="Phobius"/>
    </source>
</evidence>
<dbReference type="InterPro" id="IPR011701">
    <property type="entry name" value="MFS"/>
</dbReference>
<proteinExistence type="predicted"/>
<comment type="caution">
    <text evidence="7">The sequence shown here is derived from an EMBL/GenBank/DDBJ whole genome shotgun (WGS) entry which is preliminary data.</text>
</comment>
<feature type="transmembrane region" description="Helical" evidence="5">
    <location>
        <begin position="88"/>
        <end position="109"/>
    </location>
</feature>
<dbReference type="PROSITE" id="PS50850">
    <property type="entry name" value="MFS"/>
    <property type="match status" value="1"/>
</dbReference>
<dbReference type="OrthoDB" id="6770063at2759"/>
<feature type="transmembrane region" description="Helical" evidence="5">
    <location>
        <begin position="400"/>
        <end position="421"/>
    </location>
</feature>
<dbReference type="InterPro" id="IPR020846">
    <property type="entry name" value="MFS_dom"/>
</dbReference>
<feature type="transmembrane region" description="Helical" evidence="5">
    <location>
        <begin position="149"/>
        <end position="174"/>
    </location>
</feature>
<name>A0A9W8YLS0_9PEZI</name>
<organism evidence="7 8">
    <name type="scientific">Gnomoniopsis smithogilvyi</name>
    <dbReference type="NCBI Taxonomy" id="1191159"/>
    <lineage>
        <taxon>Eukaryota</taxon>
        <taxon>Fungi</taxon>
        <taxon>Dikarya</taxon>
        <taxon>Ascomycota</taxon>
        <taxon>Pezizomycotina</taxon>
        <taxon>Sordariomycetes</taxon>
        <taxon>Sordariomycetidae</taxon>
        <taxon>Diaporthales</taxon>
        <taxon>Gnomoniaceae</taxon>
        <taxon>Gnomoniopsis</taxon>
    </lineage>
</organism>
<feature type="transmembrane region" description="Helical" evidence="5">
    <location>
        <begin position="180"/>
        <end position="198"/>
    </location>
</feature>
<evidence type="ECO:0000313" key="8">
    <source>
        <dbReference type="Proteomes" id="UP001140453"/>
    </source>
</evidence>
<comment type="subcellular location">
    <subcellularLocation>
        <location evidence="1">Membrane</location>
        <topology evidence="1">Multi-pass membrane protein</topology>
    </subcellularLocation>
</comment>
<feature type="transmembrane region" description="Helical" evidence="5">
    <location>
        <begin position="259"/>
        <end position="278"/>
    </location>
</feature>
<dbReference type="SUPFAM" id="SSF103473">
    <property type="entry name" value="MFS general substrate transporter"/>
    <property type="match status" value="1"/>
</dbReference>
<evidence type="ECO:0000313" key="7">
    <source>
        <dbReference type="EMBL" id="KAJ4387209.1"/>
    </source>
</evidence>
<evidence type="ECO:0000256" key="1">
    <source>
        <dbReference type="ARBA" id="ARBA00004141"/>
    </source>
</evidence>
<dbReference type="Gene3D" id="1.20.1250.20">
    <property type="entry name" value="MFS general substrate transporter like domains"/>
    <property type="match status" value="1"/>
</dbReference>
<dbReference type="GO" id="GO:0016020">
    <property type="term" value="C:membrane"/>
    <property type="evidence" value="ECO:0007669"/>
    <property type="project" value="UniProtKB-SubCell"/>
</dbReference>
<dbReference type="AlphaFoldDB" id="A0A9W8YLS0"/>
<feature type="transmembrane region" description="Helical" evidence="5">
    <location>
        <begin position="115"/>
        <end position="137"/>
    </location>
</feature>
<dbReference type="Pfam" id="PF07690">
    <property type="entry name" value="MFS_1"/>
    <property type="match status" value="1"/>
</dbReference>
<dbReference type="EMBL" id="JAPEVB010000005">
    <property type="protein sequence ID" value="KAJ4387209.1"/>
    <property type="molecule type" value="Genomic_DNA"/>
</dbReference>
<feature type="transmembrane region" description="Helical" evidence="5">
    <location>
        <begin position="21"/>
        <end position="41"/>
    </location>
</feature>
<evidence type="ECO:0000256" key="3">
    <source>
        <dbReference type="ARBA" id="ARBA00022989"/>
    </source>
</evidence>
<reference evidence="7" key="1">
    <citation type="submission" date="2022-10" db="EMBL/GenBank/DDBJ databases">
        <title>Tapping the CABI collections for fungal endophytes: first genome assemblies for Collariella, Neodidymelliopsis, Ascochyta clinopodiicola, Didymella pomorum, Didymosphaeria variabile, Neocosmospora piperis and Neocucurbitaria cava.</title>
        <authorList>
            <person name="Hill R."/>
        </authorList>
    </citation>
    <scope>NUCLEOTIDE SEQUENCE</scope>
    <source>
        <strain evidence="7">IMI 355082</strain>
    </source>
</reference>
<feature type="transmembrane region" description="Helical" evidence="5">
    <location>
        <begin position="372"/>
        <end position="393"/>
    </location>
</feature>
<protein>
    <recommendedName>
        <fullName evidence="6">Major facilitator superfamily (MFS) profile domain-containing protein</fullName>
    </recommendedName>
</protein>
<dbReference type="InterPro" id="IPR036259">
    <property type="entry name" value="MFS_trans_sf"/>
</dbReference>
<dbReference type="Proteomes" id="UP001140453">
    <property type="component" value="Unassembled WGS sequence"/>
</dbReference>
<dbReference type="PANTHER" id="PTHR23502">
    <property type="entry name" value="MAJOR FACILITATOR SUPERFAMILY"/>
    <property type="match status" value="1"/>
</dbReference>
<feature type="domain" description="Major facilitator superfamily (MFS) profile" evidence="6">
    <location>
        <begin position="23"/>
        <end position="458"/>
    </location>
</feature>
<evidence type="ECO:0000259" key="6">
    <source>
        <dbReference type="PROSITE" id="PS50850"/>
    </source>
</evidence>
<gene>
    <name evidence="7" type="ORF">N0V93_007798</name>
</gene>
<dbReference type="GO" id="GO:0022857">
    <property type="term" value="F:transmembrane transporter activity"/>
    <property type="evidence" value="ECO:0007669"/>
    <property type="project" value="InterPro"/>
</dbReference>
<evidence type="ECO:0000256" key="2">
    <source>
        <dbReference type="ARBA" id="ARBA00022692"/>
    </source>
</evidence>
<dbReference type="PANTHER" id="PTHR23502:SF60">
    <property type="entry name" value="MAJOR FACILITATOR SUPERFAMILY (MFS) PROFILE DOMAIN-CONTAINING PROTEIN-RELATED"/>
    <property type="match status" value="1"/>
</dbReference>
<keyword evidence="8" id="KW-1185">Reference proteome</keyword>
<keyword evidence="4 5" id="KW-0472">Membrane</keyword>
<feature type="transmembrane region" description="Helical" evidence="5">
    <location>
        <begin position="298"/>
        <end position="317"/>
    </location>
</feature>